<evidence type="ECO:0000256" key="8">
    <source>
        <dbReference type="ARBA" id="ARBA00023235"/>
    </source>
</evidence>
<evidence type="ECO:0000313" key="16">
    <source>
        <dbReference type="Proteomes" id="UP000506160"/>
    </source>
</evidence>
<dbReference type="RefSeq" id="WP_105291824.1">
    <property type="nucleotide sequence ID" value="NZ_AWGA01000007.1"/>
</dbReference>
<keyword evidence="2 10" id="KW-0479">Metal-binding</keyword>
<dbReference type="Gene3D" id="3.10.580.10">
    <property type="entry name" value="CBS-domain"/>
    <property type="match status" value="1"/>
</dbReference>
<feature type="site" description="Catalytically relevant" evidence="11">
    <location>
        <position position="112"/>
    </location>
</feature>
<accession>A0AB94IF38</accession>
<comment type="catalytic activity">
    <reaction evidence="9">
        <text>D-arabinose 5-phosphate = D-ribulose 5-phosphate</text>
        <dbReference type="Rhea" id="RHEA:23104"/>
        <dbReference type="ChEBI" id="CHEBI:57693"/>
        <dbReference type="ChEBI" id="CHEBI:58121"/>
        <dbReference type="EC" id="5.3.1.13"/>
    </reaction>
</comment>
<dbReference type="GO" id="GO:0005524">
    <property type="term" value="F:ATP binding"/>
    <property type="evidence" value="ECO:0007669"/>
    <property type="project" value="UniProtKB-KW"/>
</dbReference>
<dbReference type="Pfam" id="PF01380">
    <property type="entry name" value="SIS"/>
    <property type="match status" value="1"/>
</dbReference>
<dbReference type="SUPFAM" id="SSF53697">
    <property type="entry name" value="SIS domain"/>
    <property type="match status" value="1"/>
</dbReference>
<dbReference type="InterPro" id="IPR046348">
    <property type="entry name" value="SIS_dom_sf"/>
</dbReference>
<keyword evidence="16" id="KW-1185">Reference proteome</keyword>
<feature type="domain" description="CBS" evidence="13">
    <location>
        <begin position="211"/>
        <end position="269"/>
    </location>
</feature>
<keyword evidence="5 10" id="KW-0862">Zinc</keyword>
<evidence type="ECO:0000313" key="15">
    <source>
        <dbReference type="EMBL" id="TEA28126.1"/>
    </source>
</evidence>
<proteinExistence type="inferred from homology"/>
<feature type="domain" description="SIS" evidence="14">
    <location>
        <begin position="42"/>
        <end position="185"/>
    </location>
</feature>
<protein>
    <recommendedName>
        <fullName evidence="9">Arabinose 5-phosphate isomerase</fullName>
        <shortName evidence="9">API</shortName>
        <ecNumber evidence="9">5.3.1.13</ecNumber>
    </recommendedName>
</protein>
<evidence type="ECO:0000256" key="6">
    <source>
        <dbReference type="ARBA" id="ARBA00022840"/>
    </source>
</evidence>
<sequence>MANKIFPIDNDQLLQYGKELLALELYEATKLPDRLGEDFITACRLILATKGKVVVSGIGKSGHIGRKIAASLASTGTPSFFMHPSEALHGDLGMVEKNDVALLISYSGRAKEFNLILPLLAAMEVPIIAITGNKNSPLAHAAQAVLDISIEKEACPMGLAPTSSSTNTLLMGDALAITLMRAKQFDEHDFARSHPAGSLGAKLLIQVKDVMRTGDQIPRISPKATVFDAMLELSRTGLGLVMICDDKNHILGVFTDGDLRRLLLKNGTLQDAITQVMISPGYRLPEDWKAVEALKNLHDHNISAAPVVNHHDELIGALNIYDLHQSGIG</sequence>
<dbReference type="GO" id="GO:1901135">
    <property type="term" value="P:carbohydrate derivative metabolic process"/>
    <property type="evidence" value="ECO:0007669"/>
    <property type="project" value="InterPro"/>
</dbReference>
<dbReference type="PANTHER" id="PTHR42745:SF2">
    <property type="entry name" value="ARABINOSE 5-PHOSPHATE ISOMERASE GUTQ"/>
    <property type="match status" value="1"/>
</dbReference>
<keyword evidence="7 12" id="KW-0129">CBS domain</keyword>
<feature type="site" description="Catalytically relevant" evidence="11">
    <location>
        <position position="60"/>
    </location>
</feature>
<dbReference type="PIRSF" id="PIRSF004692">
    <property type="entry name" value="KdsD_KpsF"/>
    <property type="match status" value="1"/>
</dbReference>
<evidence type="ECO:0000256" key="9">
    <source>
        <dbReference type="PIRNR" id="PIRNR004692"/>
    </source>
</evidence>
<comment type="similarity">
    <text evidence="1 9">Belongs to the SIS family. GutQ/KpsF subfamily.</text>
</comment>
<dbReference type="PANTHER" id="PTHR42745">
    <property type="match status" value="1"/>
</dbReference>
<feature type="site" description="Catalytically relevant" evidence="11">
    <location>
        <position position="194"/>
    </location>
</feature>
<evidence type="ECO:0000256" key="2">
    <source>
        <dbReference type="ARBA" id="ARBA00022723"/>
    </source>
</evidence>
<dbReference type="InterPro" id="IPR001347">
    <property type="entry name" value="SIS_dom"/>
</dbReference>
<dbReference type="InterPro" id="IPR046342">
    <property type="entry name" value="CBS_dom_sf"/>
</dbReference>
<dbReference type="NCBIfam" id="TIGR00393">
    <property type="entry name" value="kpsF"/>
    <property type="match status" value="1"/>
</dbReference>
<evidence type="ECO:0000256" key="3">
    <source>
        <dbReference type="ARBA" id="ARBA00022737"/>
    </source>
</evidence>
<dbReference type="GO" id="GO:0019146">
    <property type="term" value="F:arabinose-5-phosphate isomerase activity"/>
    <property type="evidence" value="ECO:0007669"/>
    <property type="project" value="UniProtKB-EC"/>
</dbReference>
<dbReference type="EC" id="5.3.1.13" evidence="9"/>
<evidence type="ECO:0000259" key="14">
    <source>
        <dbReference type="PROSITE" id="PS51464"/>
    </source>
</evidence>
<feature type="domain" description="CBS" evidence="13">
    <location>
        <begin position="277"/>
        <end position="329"/>
    </location>
</feature>
<evidence type="ECO:0000256" key="5">
    <source>
        <dbReference type="ARBA" id="ARBA00022833"/>
    </source>
</evidence>
<dbReference type="PROSITE" id="PS51371">
    <property type="entry name" value="CBS"/>
    <property type="match status" value="2"/>
</dbReference>
<dbReference type="CDD" id="cd04604">
    <property type="entry name" value="CBS_pair_SIS_assoc"/>
    <property type="match status" value="1"/>
</dbReference>
<dbReference type="Proteomes" id="UP000506160">
    <property type="component" value="Unassembled WGS sequence"/>
</dbReference>
<dbReference type="GO" id="GO:0005975">
    <property type="term" value="P:carbohydrate metabolic process"/>
    <property type="evidence" value="ECO:0007669"/>
    <property type="project" value="InterPro"/>
</dbReference>
<dbReference type="Pfam" id="PF00571">
    <property type="entry name" value="CBS"/>
    <property type="match status" value="2"/>
</dbReference>
<evidence type="ECO:0000256" key="11">
    <source>
        <dbReference type="PIRSR" id="PIRSR004692-3"/>
    </source>
</evidence>
<keyword evidence="6" id="KW-0067">ATP-binding</keyword>
<dbReference type="GO" id="GO:0046872">
    <property type="term" value="F:metal ion binding"/>
    <property type="evidence" value="ECO:0007669"/>
    <property type="project" value="UniProtKB-KW"/>
</dbReference>
<gene>
    <name evidence="15" type="primary">gutQ</name>
    <name evidence="15" type="ORF">O970_00445</name>
</gene>
<dbReference type="InterPro" id="IPR035474">
    <property type="entry name" value="SIS_Kpsf"/>
</dbReference>
<dbReference type="NCBIfam" id="NF008581">
    <property type="entry name" value="PRK11543.1"/>
    <property type="match status" value="1"/>
</dbReference>
<comment type="caution">
    <text evidence="15">The sequence shown here is derived from an EMBL/GenBank/DDBJ whole genome shotgun (WGS) entry which is preliminary data.</text>
</comment>
<evidence type="ECO:0000256" key="10">
    <source>
        <dbReference type="PIRSR" id="PIRSR004692-2"/>
    </source>
</evidence>
<evidence type="ECO:0000259" key="13">
    <source>
        <dbReference type="PROSITE" id="PS51371"/>
    </source>
</evidence>
<reference evidence="15 16" key="1">
    <citation type="journal article" date="2014" name="Appl. Environ. Microbiol.">
        <title>Genomic features of a bumble bee symbiont reflect its host environment.</title>
        <authorList>
            <person name="Martinson V.G."/>
            <person name="Magoc T."/>
            <person name="Koch H."/>
            <person name="Salzberg S.L."/>
            <person name="Moran N.A."/>
        </authorList>
    </citation>
    <scope>NUCLEOTIDE SEQUENCE [LARGE SCALE GENOMIC DNA]</scope>
    <source>
        <strain evidence="15 16">Bimp</strain>
    </source>
</reference>
<dbReference type="AlphaFoldDB" id="A0AB94IF38"/>
<dbReference type="Gene3D" id="3.40.50.10490">
    <property type="entry name" value="Glucose-6-phosphate isomerase like protein, domain 1"/>
    <property type="match status" value="1"/>
</dbReference>
<keyword evidence="8 9" id="KW-0413">Isomerase</keyword>
<dbReference type="EMBL" id="AWGA01000007">
    <property type="protein sequence ID" value="TEA28126.1"/>
    <property type="molecule type" value="Genomic_DNA"/>
</dbReference>
<feature type="binding site" evidence="10">
    <location>
        <position position="83"/>
    </location>
    <ligand>
        <name>Zn(2+)</name>
        <dbReference type="ChEBI" id="CHEBI:29105"/>
    </ligand>
</feature>
<dbReference type="PROSITE" id="PS51464">
    <property type="entry name" value="SIS"/>
    <property type="match status" value="1"/>
</dbReference>
<evidence type="ECO:0000256" key="7">
    <source>
        <dbReference type="ARBA" id="ARBA00023122"/>
    </source>
</evidence>
<dbReference type="FunFam" id="3.40.50.10490:FF:000011">
    <property type="entry name" value="Arabinose 5-phosphate isomerase"/>
    <property type="match status" value="1"/>
</dbReference>
<dbReference type="InterPro" id="IPR004800">
    <property type="entry name" value="KdsD/KpsF-type"/>
</dbReference>
<dbReference type="InterPro" id="IPR000644">
    <property type="entry name" value="CBS_dom"/>
</dbReference>
<evidence type="ECO:0000256" key="12">
    <source>
        <dbReference type="PROSITE-ProRule" id="PRU00703"/>
    </source>
</evidence>
<keyword evidence="3" id="KW-0677">Repeat</keyword>
<dbReference type="SMART" id="SM00116">
    <property type="entry name" value="CBS"/>
    <property type="match status" value="2"/>
</dbReference>
<feature type="site" description="Catalytically relevant" evidence="11">
    <location>
        <position position="153"/>
    </location>
</feature>
<dbReference type="InterPro" id="IPR050986">
    <property type="entry name" value="GutQ/KpsF_isomerases"/>
</dbReference>
<organism evidence="15 16">
    <name type="scientific">Candidatus Schmidhempelia bombi str. Bimp</name>
    <dbReference type="NCBI Taxonomy" id="1387197"/>
    <lineage>
        <taxon>Bacteria</taxon>
        <taxon>Pseudomonadati</taxon>
        <taxon>Pseudomonadota</taxon>
        <taxon>Gammaproteobacteria</taxon>
        <taxon>Orbales</taxon>
        <taxon>Orbaceae</taxon>
        <taxon>Candidatus Schmidhempelia</taxon>
    </lineage>
</organism>
<dbReference type="CDD" id="cd05014">
    <property type="entry name" value="SIS_Kpsf"/>
    <property type="match status" value="1"/>
</dbReference>
<keyword evidence="4" id="KW-0547">Nucleotide-binding</keyword>
<evidence type="ECO:0000256" key="1">
    <source>
        <dbReference type="ARBA" id="ARBA00008165"/>
    </source>
</evidence>
<evidence type="ECO:0000256" key="4">
    <source>
        <dbReference type="ARBA" id="ARBA00022741"/>
    </source>
</evidence>
<name>A0AB94IF38_9GAMM</name>